<comment type="caution">
    <text evidence="18">The sequence shown here is derived from an EMBL/GenBank/DDBJ whole genome shotgun (WGS) entry which is preliminary data.</text>
</comment>
<organism evidence="18 19">
    <name type="scientific">Armadillidium nasatum</name>
    <dbReference type="NCBI Taxonomy" id="96803"/>
    <lineage>
        <taxon>Eukaryota</taxon>
        <taxon>Metazoa</taxon>
        <taxon>Ecdysozoa</taxon>
        <taxon>Arthropoda</taxon>
        <taxon>Crustacea</taxon>
        <taxon>Multicrustacea</taxon>
        <taxon>Malacostraca</taxon>
        <taxon>Eumalacostraca</taxon>
        <taxon>Peracarida</taxon>
        <taxon>Isopoda</taxon>
        <taxon>Oniscidea</taxon>
        <taxon>Crinocheta</taxon>
        <taxon>Armadillidiidae</taxon>
        <taxon>Armadillidium</taxon>
    </lineage>
</organism>
<feature type="binding site" evidence="14">
    <location>
        <position position="52"/>
    </location>
    <ligand>
        <name>Na(+)</name>
        <dbReference type="ChEBI" id="CHEBI:29101"/>
        <label>1</label>
    </ligand>
</feature>
<gene>
    <name evidence="18" type="primary">NAAT1_2</name>
    <name evidence="18" type="ORF">Anas_13300</name>
</gene>
<evidence type="ECO:0000256" key="13">
    <source>
        <dbReference type="ARBA" id="ARBA00037785"/>
    </source>
</evidence>
<keyword evidence="11" id="KW-0325">Glycoprotein</keyword>
<keyword evidence="5 16" id="KW-0769">Symport</keyword>
<comment type="similarity">
    <text evidence="2 16">Belongs to the sodium:neurotransmitter symporter (SNF) (TC 2.A.22) family.</text>
</comment>
<evidence type="ECO:0000256" key="17">
    <source>
        <dbReference type="SAM" id="Phobius"/>
    </source>
</evidence>
<evidence type="ECO:0000256" key="8">
    <source>
        <dbReference type="ARBA" id="ARBA00023053"/>
    </source>
</evidence>
<feature type="transmembrane region" description="Helical" evidence="17">
    <location>
        <begin position="231"/>
        <end position="254"/>
    </location>
</feature>
<dbReference type="InterPro" id="IPR037272">
    <property type="entry name" value="SNS_sf"/>
</dbReference>
<dbReference type="GO" id="GO:0005886">
    <property type="term" value="C:plasma membrane"/>
    <property type="evidence" value="ECO:0007669"/>
    <property type="project" value="TreeGrafter"/>
</dbReference>
<evidence type="ECO:0000256" key="4">
    <source>
        <dbReference type="ARBA" id="ARBA00022692"/>
    </source>
</evidence>
<feature type="disulfide bond" evidence="15">
    <location>
        <begin position="150"/>
        <end position="157"/>
    </location>
</feature>
<keyword evidence="12" id="KW-0739">Sodium transport</keyword>
<evidence type="ECO:0000256" key="5">
    <source>
        <dbReference type="ARBA" id="ARBA00022847"/>
    </source>
</evidence>
<evidence type="ECO:0000256" key="2">
    <source>
        <dbReference type="ARBA" id="ARBA00006459"/>
    </source>
</evidence>
<evidence type="ECO:0000256" key="16">
    <source>
        <dbReference type="RuleBase" id="RU003732"/>
    </source>
</evidence>
<keyword evidence="3 16" id="KW-0813">Transport</keyword>
<evidence type="ECO:0000313" key="19">
    <source>
        <dbReference type="Proteomes" id="UP000326759"/>
    </source>
</evidence>
<evidence type="ECO:0000256" key="3">
    <source>
        <dbReference type="ARBA" id="ARBA00022448"/>
    </source>
</evidence>
<dbReference type="InterPro" id="IPR000175">
    <property type="entry name" value="Na/ntran_symport"/>
</dbReference>
<evidence type="ECO:0000256" key="14">
    <source>
        <dbReference type="PIRSR" id="PIRSR600175-1"/>
    </source>
</evidence>
<evidence type="ECO:0000256" key="15">
    <source>
        <dbReference type="PIRSR" id="PIRSR600175-2"/>
    </source>
</evidence>
<dbReference type="PANTHER" id="PTHR11616:SF321">
    <property type="entry name" value="SODIUM-DEPENDENT NUTRIENT AMINO ACID TRANSPORTER 1-RELATED"/>
    <property type="match status" value="1"/>
</dbReference>
<evidence type="ECO:0000256" key="11">
    <source>
        <dbReference type="ARBA" id="ARBA00023180"/>
    </source>
</evidence>
<proteinExistence type="inferred from homology"/>
<dbReference type="PROSITE" id="PS50267">
    <property type="entry name" value="NA_NEUROTRAN_SYMP_3"/>
    <property type="match status" value="1"/>
</dbReference>
<sequence>MDLKKTKLKQRLRKEKHQDVMDDVEKVPTRDHWDRPIEFILSCISMSVGLGNVWRFPFTAYNNGGGAFLIPYLLVLLFVGRPLYYMELCMGQFASYGNVEVWNVVPAFKGLGYGQAVSTYAVATYYMSLMAITIFYFIFSFSNTLPWSSCPQNVSGCIDSTMNLTGSEYANSTSSSEFYFVNEVLHKNPKGLDEGLSPPNLKLSLCLLASWIILFLILVKGVKSSGKAAYFTALFPYLILFTLLGKGASLPGAVNGIKYFVTPQWGKLLEPSVWYAAVGQCFFSLNVGYGSVIMFASYNKFSHNIYRDAVILSCTDTLTSFLAGCTIFSILGHLAYIMKVDDINLVIKGGGSSLAFISYPDAIARFQSVPQLFSVFFFLMLFTLGIGSATAMVGCIITIICDKFPNLRRSLVTIGVCISGFLVGLIYVTPEGSYALDLVDHYGGVSKLIPLFL</sequence>
<dbReference type="Proteomes" id="UP000326759">
    <property type="component" value="Unassembled WGS sequence"/>
</dbReference>
<dbReference type="AlphaFoldDB" id="A0A5N5SX67"/>
<feature type="binding site" evidence="14">
    <location>
        <position position="284"/>
    </location>
    <ligand>
        <name>Na(+)</name>
        <dbReference type="ChEBI" id="CHEBI:29101"/>
        <label>1</label>
    </ligand>
</feature>
<dbReference type="GO" id="GO:0015179">
    <property type="term" value="F:L-amino acid transmembrane transporter activity"/>
    <property type="evidence" value="ECO:0007669"/>
    <property type="project" value="TreeGrafter"/>
</dbReference>
<keyword evidence="14" id="KW-0479">Metal-binding</keyword>
<feature type="binding site" evidence="14">
    <location>
        <position position="384"/>
    </location>
    <ligand>
        <name>Na(+)</name>
        <dbReference type="ChEBI" id="CHEBI:29101"/>
        <label>1</label>
    </ligand>
</feature>
<dbReference type="PROSITE" id="PS00754">
    <property type="entry name" value="NA_NEUROTRAN_SYMP_2"/>
    <property type="match status" value="1"/>
</dbReference>
<feature type="binding site" evidence="14">
    <location>
        <position position="48"/>
    </location>
    <ligand>
        <name>Na(+)</name>
        <dbReference type="ChEBI" id="CHEBI:29101"/>
        <label>1</label>
    </ligand>
</feature>
<keyword evidence="10 17" id="KW-0472">Membrane</keyword>
<dbReference type="PRINTS" id="PR00176">
    <property type="entry name" value="NANEUSMPORT"/>
</dbReference>
<feature type="transmembrane region" description="Helical" evidence="17">
    <location>
        <begin position="201"/>
        <end position="219"/>
    </location>
</feature>
<evidence type="ECO:0000313" key="18">
    <source>
        <dbReference type="EMBL" id="KAB7498801.1"/>
    </source>
</evidence>
<dbReference type="PANTHER" id="PTHR11616">
    <property type="entry name" value="SODIUM/CHLORIDE DEPENDENT TRANSPORTER"/>
    <property type="match status" value="1"/>
</dbReference>
<keyword evidence="19" id="KW-1185">Reference proteome</keyword>
<dbReference type="SUPFAM" id="SSF161070">
    <property type="entry name" value="SNF-like"/>
    <property type="match status" value="1"/>
</dbReference>
<dbReference type="GO" id="GO:0046872">
    <property type="term" value="F:metal ion binding"/>
    <property type="evidence" value="ECO:0007669"/>
    <property type="project" value="UniProtKB-KW"/>
</dbReference>
<feature type="transmembrane region" description="Helical" evidence="17">
    <location>
        <begin position="60"/>
        <end position="80"/>
    </location>
</feature>
<dbReference type="CDD" id="cd10324">
    <property type="entry name" value="SLC6sbd"/>
    <property type="match status" value="1"/>
</dbReference>
<keyword evidence="15" id="KW-1015">Disulfide bond</keyword>
<name>A0A5N5SX67_9CRUS</name>
<feature type="transmembrane region" description="Helical" evidence="17">
    <location>
        <begin position="411"/>
        <end position="429"/>
    </location>
</feature>
<feature type="transmembrane region" description="Helical" evidence="17">
    <location>
        <begin position="375"/>
        <end position="399"/>
    </location>
</feature>
<feature type="binding site" evidence="14">
    <location>
        <position position="388"/>
    </location>
    <ligand>
        <name>Na(+)</name>
        <dbReference type="ChEBI" id="CHEBI:29101"/>
        <label>1</label>
    </ligand>
</feature>
<feature type="transmembrane region" description="Helical" evidence="17">
    <location>
        <begin position="36"/>
        <end position="54"/>
    </location>
</feature>
<dbReference type="GO" id="GO:0005283">
    <property type="term" value="F:amino acid:sodium symporter activity"/>
    <property type="evidence" value="ECO:0007669"/>
    <property type="project" value="TreeGrafter"/>
</dbReference>
<dbReference type="PROSITE" id="PS00610">
    <property type="entry name" value="NA_NEUROTRAN_SYMP_1"/>
    <property type="match status" value="1"/>
</dbReference>
<evidence type="ECO:0000256" key="1">
    <source>
        <dbReference type="ARBA" id="ARBA00004141"/>
    </source>
</evidence>
<keyword evidence="4 16" id="KW-0812">Transmembrane</keyword>
<dbReference type="GO" id="GO:0089718">
    <property type="term" value="P:amino acid import across plasma membrane"/>
    <property type="evidence" value="ECO:0007669"/>
    <property type="project" value="TreeGrafter"/>
</dbReference>
<feature type="transmembrane region" description="Helical" evidence="17">
    <location>
        <begin position="274"/>
        <end position="298"/>
    </location>
</feature>
<evidence type="ECO:0000256" key="6">
    <source>
        <dbReference type="ARBA" id="ARBA00022970"/>
    </source>
</evidence>
<keyword evidence="9" id="KW-0406">Ion transport</keyword>
<dbReference type="EMBL" id="SEYY01018971">
    <property type="protein sequence ID" value="KAB7498801.1"/>
    <property type="molecule type" value="Genomic_DNA"/>
</dbReference>
<protein>
    <recommendedName>
        <fullName evidence="16">Transporter</fullName>
    </recommendedName>
</protein>
<feature type="transmembrane region" description="Helical" evidence="17">
    <location>
        <begin position="117"/>
        <end position="139"/>
    </location>
</feature>
<comment type="subcellular location">
    <subcellularLocation>
        <location evidence="1">Membrane</location>
        <topology evidence="1">Multi-pass membrane protein</topology>
    </subcellularLocation>
</comment>
<comment type="function">
    <text evidence="13">Unusual broad substrate spectrum amino acid:sodium cotransporter that promotes absorption of the D isomers of essential amino acids. Neutral amino acids are the preferred substrates, especially methionine and phenylalanine.</text>
</comment>
<reference evidence="18 19" key="1">
    <citation type="journal article" date="2019" name="PLoS Biol.">
        <title>Sex chromosomes control vertical transmission of feminizing Wolbachia symbionts in an isopod.</title>
        <authorList>
            <person name="Becking T."/>
            <person name="Chebbi M.A."/>
            <person name="Giraud I."/>
            <person name="Moumen B."/>
            <person name="Laverre T."/>
            <person name="Caubet Y."/>
            <person name="Peccoud J."/>
            <person name="Gilbert C."/>
            <person name="Cordaux R."/>
        </authorList>
    </citation>
    <scope>NUCLEOTIDE SEQUENCE [LARGE SCALE GENOMIC DNA]</scope>
    <source>
        <strain evidence="18">ANa2</strain>
        <tissue evidence="18">Whole body excluding digestive tract and cuticle</tissue>
    </source>
</reference>
<dbReference type="Pfam" id="PF00209">
    <property type="entry name" value="SNF"/>
    <property type="match status" value="1"/>
</dbReference>
<accession>A0A5N5SX67</accession>
<keyword evidence="7 17" id="KW-1133">Transmembrane helix</keyword>
<evidence type="ECO:0000256" key="10">
    <source>
        <dbReference type="ARBA" id="ARBA00023136"/>
    </source>
</evidence>
<dbReference type="OrthoDB" id="6581954at2759"/>
<evidence type="ECO:0000256" key="7">
    <source>
        <dbReference type="ARBA" id="ARBA00022989"/>
    </source>
</evidence>
<keyword evidence="8 14" id="KW-0915">Sodium</keyword>
<evidence type="ECO:0000256" key="9">
    <source>
        <dbReference type="ARBA" id="ARBA00023065"/>
    </source>
</evidence>
<feature type="transmembrane region" description="Helical" evidence="17">
    <location>
        <begin position="310"/>
        <end position="336"/>
    </location>
</feature>
<evidence type="ECO:0000256" key="12">
    <source>
        <dbReference type="ARBA" id="ARBA00023201"/>
    </source>
</evidence>
<keyword evidence="6" id="KW-0029">Amino-acid transport</keyword>